<proteinExistence type="predicted"/>
<reference evidence="1 2" key="1">
    <citation type="submission" date="2018-10" db="EMBL/GenBank/DDBJ databases">
        <title>Sequencing the genomes of 1000 actinobacteria strains.</title>
        <authorList>
            <person name="Klenk H.-P."/>
        </authorList>
    </citation>
    <scope>NUCLEOTIDE SEQUENCE [LARGE SCALE GENOMIC DNA]</scope>
    <source>
        <strain evidence="1 2">DSM 45175</strain>
    </source>
</reference>
<evidence type="ECO:0000313" key="1">
    <source>
        <dbReference type="EMBL" id="RKR85898.1"/>
    </source>
</evidence>
<dbReference type="RefSeq" id="WP_246016688.1">
    <property type="nucleotide sequence ID" value="NZ_RBKT01000001.1"/>
</dbReference>
<gene>
    <name evidence="1" type="ORF">BDK92_0112</name>
</gene>
<protein>
    <submittedName>
        <fullName evidence="1">Uncharacterized protein</fullName>
    </submittedName>
</protein>
<dbReference type="EMBL" id="RBKT01000001">
    <property type="protein sequence ID" value="RKR85898.1"/>
    <property type="molecule type" value="Genomic_DNA"/>
</dbReference>
<comment type="caution">
    <text evidence="1">The sequence shown here is derived from an EMBL/GenBank/DDBJ whole genome shotgun (WGS) entry which is preliminary data.</text>
</comment>
<organism evidence="1 2">
    <name type="scientific">Micromonospora pisi</name>
    <dbReference type="NCBI Taxonomy" id="589240"/>
    <lineage>
        <taxon>Bacteria</taxon>
        <taxon>Bacillati</taxon>
        <taxon>Actinomycetota</taxon>
        <taxon>Actinomycetes</taxon>
        <taxon>Micromonosporales</taxon>
        <taxon>Micromonosporaceae</taxon>
        <taxon>Micromonospora</taxon>
    </lineage>
</organism>
<accession>A0A495JBL1</accession>
<name>A0A495JBL1_9ACTN</name>
<dbReference type="Proteomes" id="UP000277671">
    <property type="component" value="Unassembled WGS sequence"/>
</dbReference>
<keyword evidence="2" id="KW-1185">Reference proteome</keyword>
<evidence type="ECO:0000313" key="2">
    <source>
        <dbReference type="Proteomes" id="UP000277671"/>
    </source>
</evidence>
<sequence length="97" mass="11079">MIEPKPVASRQLHLPLRPVWCCRICAQPWPCADARLDLTVGFRHQRIALMLYLGTQFVDAISDLHVYDSALGPPPDVRAIFDRIMCWMPPERPPAET</sequence>
<dbReference type="AlphaFoldDB" id="A0A495JBL1"/>